<dbReference type="InterPro" id="IPR018228">
    <property type="entry name" value="DNase_TatD-rel_CS"/>
</dbReference>
<evidence type="ECO:0000313" key="5">
    <source>
        <dbReference type="EMBL" id="QDU37893.1"/>
    </source>
</evidence>
<dbReference type="SUPFAM" id="SSF51556">
    <property type="entry name" value="Metallo-dependent hydrolases"/>
    <property type="match status" value="1"/>
</dbReference>
<keyword evidence="3 5" id="KW-0378">Hydrolase</keyword>
<dbReference type="GO" id="GO:0004536">
    <property type="term" value="F:DNA nuclease activity"/>
    <property type="evidence" value="ECO:0007669"/>
    <property type="project" value="InterPro"/>
</dbReference>
<feature type="binding site" evidence="4">
    <location>
        <position position="93"/>
    </location>
    <ligand>
        <name>a divalent metal cation</name>
        <dbReference type="ChEBI" id="CHEBI:60240"/>
        <label>1</label>
    </ligand>
</feature>
<dbReference type="Proteomes" id="UP000320496">
    <property type="component" value="Chromosome"/>
</dbReference>
<evidence type="ECO:0000256" key="4">
    <source>
        <dbReference type="PIRSR" id="PIRSR005902-1"/>
    </source>
</evidence>
<feature type="binding site" evidence="4">
    <location>
        <position position="155"/>
    </location>
    <ligand>
        <name>a divalent metal cation</name>
        <dbReference type="ChEBI" id="CHEBI:60240"/>
        <label>2</label>
    </ligand>
</feature>
<dbReference type="InterPro" id="IPR001130">
    <property type="entry name" value="TatD-like"/>
</dbReference>
<name>A0A517Z5Y7_9PLAN</name>
<feature type="binding site" evidence="4">
    <location>
        <position position="129"/>
    </location>
    <ligand>
        <name>a divalent metal cation</name>
        <dbReference type="ChEBI" id="CHEBI:60240"/>
        <label>2</label>
    </ligand>
</feature>
<dbReference type="GO" id="GO:0046872">
    <property type="term" value="F:metal ion binding"/>
    <property type="evidence" value="ECO:0007669"/>
    <property type="project" value="UniProtKB-KW"/>
</dbReference>
<dbReference type="AlphaFoldDB" id="A0A517Z5Y7"/>
<keyword evidence="6" id="KW-1185">Reference proteome</keyword>
<evidence type="ECO:0000256" key="1">
    <source>
        <dbReference type="ARBA" id="ARBA00009275"/>
    </source>
</evidence>
<reference evidence="5 6" key="1">
    <citation type="submission" date="2019-02" db="EMBL/GenBank/DDBJ databases">
        <title>Deep-cultivation of Planctomycetes and their phenomic and genomic characterization uncovers novel biology.</title>
        <authorList>
            <person name="Wiegand S."/>
            <person name="Jogler M."/>
            <person name="Boedeker C."/>
            <person name="Pinto D."/>
            <person name="Vollmers J."/>
            <person name="Rivas-Marin E."/>
            <person name="Kohn T."/>
            <person name="Peeters S.H."/>
            <person name="Heuer A."/>
            <person name="Rast P."/>
            <person name="Oberbeckmann S."/>
            <person name="Bunk B."/>
            <person name="Jeske O."/>
            <person name="Meyerdierks A."/>
            <person name="Storesund J.E."/>
            <person name="Kallscheuer N."/>
            <person name="Luecker S."/>
            <person name="Lage O.M."/>
            <person name="Pohl T."/>
            <person name="Merkel B.J."/>
            <person name="Hornburger P."/>
            <person name="Mueller R.-W."/>
            <person name="Bruemmer F."/>
            <person name="Labrenz M."/>
            <person name="Spormann A.M."/>
            <person name="Op den Camp H."/>
            <person name="Overmann J."/>
            <person name="Amann R."/>
            <person name="Jetten M.S.M."/>
            <person name="Mascher T."/>
            <person name="Medema M.H."/>
            <person name="Devos D.P."/>
            <person name="Kaster A.-K."/>
            <person name="Ovreas L."/>
            <person name="Rohde M."/>
            <person name="Galperin M.Y."/>
            <person name="Jogler C."/>
        </authorList>
    </citation>
    <scope>NUCLEOTIDE SEQUENCE [LARGE SCALE GENOMIC DNA]</scope>
    <source>
        <strain evidence="5 6">Mal4</strain>
    </source>
</reference>
<sequence length="259" mass="28288">MQLVDTHAHLDEDAFSTDVEDVMARAGDAGVVTILTIGITADTSRSAVALAERFDNVYAVVGIQPNYASQVQPDDWNTIEELAAHPRVVGIGETGLDRYWDYAPIEVQAEYFDRHLELSRRIDKPFVIHCRDAEADVVAQLQRAAEQGPLNGVMHSFCGDAETAAACLDLGLHISFAGMLTFKKNDELRATAATIPADRLLVETDAPYLAPVPNRGKRNEPANVVHTARCLADARGVELAEIAAKTTENARRLFRLPVV</sequence>
<evidence type="ECO:0000256" key="2">
    <source>
        <dbReference type="ARBA" id="ARBA00022723"/>
    </source>
</evidence>
<dbReference type="PROSITE" id="PS01091">
    <property type="entry name" value="TATD_3"/>
    <property type="match status" value="1"/>
</dbReference>
<dbReference type="RefSeq" id="WP_145369173.1">
    <property type="nucleotide sequence ID" value="NZ_CP036275.1"/>
</dbReference>
<dbReference type="OrthoDB" id="9810005at2"/>
<evidence type="ECO:0000256" key="3">
    <source>
        <dbReference type="ARBA" id="ARBA00022801"/>
    </source>
</evidence>
<proteinExistence type="inferred from homology"/>
<comment type="similarity">
    <text evidence="1">Belongs to the metallo-dependent hydrolases superfamily. TatD-type hydrolase family.</text>
</comment>
<dbReference type="EC" id="3.1.21.-" evidence="5"/>
<dbReference type="InterPro" id="IPR032466">
    <property type="entry name" value="Metal_Hydrolase"/>
</dbReference>
<dbReference type="Gene3D" id="3.20.20.140">
    <property type="entry name" value="Metal-dependent hydrolases"/>
    <property type="match status" value="1"/>
</dbReference>
<dbReference type="FunFam" id="3.20.20.140:FF:000005">
    <property type="entry name" value="TatD family hydrolase"/>
    <property type="match status" value="1"/>
</dbReference>
<dbReference type="NCBIfam" id="TIGR00010">
    <property type="entry name" value="YchF/TatD family DNA exonuclease"/>
    <property type="match status" value="1"/>
</dbReference>
<dbReference type="KEGG" id="mri:Mal4_22120"/>
<dbReference type="PIRSF" id="PIRSF005902">
    <property type="entry name" value="DNase_TatD"/>
    <property type="match status" value="1"/>
</dbReference>
<feature type="binding site" evidence="4">
    <location>
        <position position="7"/>
    </location>
    <ligand>
        <name>a divalent metal cation</name>
        <dbReference type="ChEBI" id="CHEBI:60240"/>
        <label>1</label>
    </ligand>
</feature>
<feature type="binding site" evidence="4">
    <location>
        <position position="205"/>
    </location>
    <ligand>
        <name>a divalent metal cation</name>
        <dbReference type="ChEBI" id="CHEBI:60240"/>
        <label>1</label>
    </ligand>
</feature>
<accession>A0A517Z5Y7</accession>
<dbReference type="Pfam" id="PF01026">
    <property type="entry name" value="TatD_DNase"/>
    <property type="match status" value="1"/>
</dbReference>
<dbReference type="PANTHER" id="PTHR46124">
    <property type="entry name" value="D-AMINOACYL-TRNA DEACYLASE"/>
    <property type="match status" value="1"/>
</dbReference>
<dbReference type="GO" id="GO:0016788">
    <property type="term" value="F:hydrolase activity, acting on ester bonds"/>
    <property type="evidence" value="ECO:0007669"/>
    <property type="project" value="InterPro"/>
</dbReference>
<dbReference type="PROSITE" id="PS01137">
    <property type="entry name" value="TATD_1"/>
    <property type="match status" value="1"/>
</dbReference>
<evidence type="ECO:0000313" key="6">
    <source>
        <dbReference type="Proteomes" id="UP000320496"/>
    </source>
</evidence>
<dbReference type="EMBL" id="CP036275">
    <property type="protein sequence ID" value="QDU37893.1"/>
    <property type="molecule type" value="Genomic_DNA"/>
</dbReference>
<dbReference type="InterPro" id="IPR015991">
    <property type="entry name" value="TatD/YcfH-like"/>
</dbReference>
<protein>
    <submittedName>
        <fullName evidence="5">Putative deoxyribonuclease YcfH</fullName>
        <ecNumber evidence="5">3.1.21.-</ecNumber>
    </submittedName>
</protein>
<gene>
    <name evidence="5" type="primary">ycfH</name>
    <name evidence="5" type="ORF">Mal4_22120</name>
</gene>
<dbReference type="PANTHER" id="PTHR46124:SF2">
    <property type="entry name" value="D-AMINOACYL-TRNA DEACYLASE"/>
    <property type="match status" value="1"/>
</dbReference>
<keyword evidence="2 4" id="KW-0479">Metal-binding</keyword>
<feature type="binding site" evidence="4">
    <location>
        <position position="9"/>
    </location>
    <ligand>
        <name>a divalent metal cation</name>
        <dbReference type="ChEBI" id="CHEBI:60240"/>
        <label>1</label>
    </ligand>
</feature>
<organism evidence="5 6">
    <name type="scientific">Maioricimonas rarisocia</name>
    <dbReference type="NCBI Taxonomy" id="2528026"/>
    <lineage>
        <taxon>Bacteria</taxon>
        <taxon>Pseudomonadati</taxon>
        <taxon>Planctomycetota</taxon>
        <taxon>Planctomycetia</taxon>
        <taxon>Planctomycetales</taxon>
        <taxon>Planctomycetaceae</taxon>
        <taxon>Maioricimonas</taxon>
    </lineage>
</organism>
<dbReference type="GO" id="GO:0005829">
    <property type="term" value="C:cytosol"/>
    <property type="evidence" value="ECO:0007669"/>
    <property type="project" value="TreeGrafter"/>
</dbReference>
<dbReference type="CDD" id="cd01310">
    <property type="entry name" value="TatD_DNAse"/>
    <property type="match status" value="1"/>
</dbReference>